<dbReference type="EMBL" id="JAYMYQ010000003">
    <property type="protein sequence ID" value="KAK7343556.1"/>
    <property type="molecule type" value="Genomic_DNA"/>
</dbReference>
<sequence>MLCRERLALNSLATLNRCRGKEEGGEVVGFCAQTETGARAKNVVIPNCGEIHHQVKKNPMDEEALSSRGRSRCVRANAALTVNTEASDAVINKKMYSSDLVQNSG</sequence>
<organism evidence="1 2">
    <name type="scientific">Canavalia gladiata</name>
    <name type="common">Sword bean</name>
    <name type="synonym">Dolichos gladiatus</name>
    <dbReference type="NCBI Taxonomy" id="3824"/>
    <lineage>
        <taxon>Eukaryota</taxon>
        <taxon>Viridiplantae</taxon>
        <taxon>Streptophyta</taxon>
        <taxon>Embryophyta</taxon>
        <taxon>Tracheophyta</taxon>
        <taxon>Spermatophyta</taxon>
        <taxon>Magnoliopsida</taxon>
        <taxon>eudicotyledons</taxon>
        <taxon>Gunneridae</taxon>
        <taxon>Pentapetalae</taxon>
        <taxon>rosids</taxon>
        <taxon>fabids</taxon>
        <taxon>Fabales</taxon>
        <taxon>Fabaceae</taxon>
        <taxon>Papilionoideae</taxon>
        <taxon>50 kb inversion clade</taxon>
        <taxon>NPAAA clade</taxon>
        <taxon>indigoferoid/millettioid clade</taxon>
        <taxon>Phaseoleae</taxon>
        <taxon>Canavalia</taxon>
    </lineage>
</organism>
<evidence type="ECO:0000313" key="1">
    <source>
        <dbReference type="EMBL" id="KAK7343556.1"/>
    </source>
</evidence>
<proteinExistence type="predicted"/>
<keyword evidence="2" id="KW-1185">Reference proteome</keyword>
<dbReference type="Proteomes" id="UP001367508">
    <property type="component" value="Unassembled WGS sequence"/>
</dbReference>
<protein>
    <submittedName>
        <fullName evidence="1">Uncharacterized protein</fullName>
    </submittedName>
</protein>
<comment type="caution">
    <text evidence="1">The sequence shown here is derived from an EMBL/GenBank/DDBJ whole genome shotgun (WGS) entry which is preliminary data.</text>
</comment>
<accession>A0AAN9LXA7</accession>
<name>A0AAN9LXA7_CANGL</name>
<dbReference type="AlphaFoldDB" id="A0AAN9LXA7"/>
<evidence type="ECO:0000313" key="2">
    <source>
        <dbReference type="Proteomes" id="UP001367508"/>
    </source>
</evidence>
<gene>
    <name evidence="1" type="ORF">VNO77_12371</name>
</gene>
<reference evidence="1 2" key="1">
    <citation type="submission" date="2024-01" db="EMBL/GenBank/DDBJ databases">
        <title>The genomes of 5 underutilized Papilionoideae crops provide insights into root nodulation and disease resistanc.</title>
        <authorList>
            <person name="Jiang F."/>
        </authorList>
    </citation>
    <scope>NUCLEOTIDE SEQUENCE [LARGE SCALE GENOMIC DNA]</scope>
    <source>
        <strain evidence="1">LVBAO_FW01</strain>
        <tissue evidence="1">Leaves</tissue>
    </source>
</reference>